<evidence type="ECO:0000256" key="5">
    <source>
        <dbReference type="ARBA" id="ARBA00049406"/>
    </source>
</evidence>
<dbReference type="InterPro" id="IPR005789">
    <property type="entry name" value="Thr_deHydtase_catblc"/>
</dbReference>
<dbReference type="PROSITE" id="PS51671">
    <property type="entry name" value="ACT"/>
    <property type="match status" value="1"/>
</dbReference>
<dbReference type="Proteomes" id="UP001214854">
    <property type="component" value="Unassembled WGS sequence"/>
</dbReference>
<dbReference type="Pfam" id="PF00291">
    <property type="entry name" value="PALP"/>
    <property type="match status" value="1"/>
</dbReference>
<organism evidence="7 8">
    <name type="scientific">Asticcacaulis aquaticus</name>
    <dbReference type="NCBI Taxonomy" id="2984212"/>
    <lineage>
        <taxon>Bacteria</taxon>
        <taxon>Pseudomonadati</taxon>
        <taxon>Pseudomonadota</taxon>
        <taxon>Alphaproteobacteria</taxon>
        <taxon>Caulobacterales</taxon>
        <taxon>Caulobacteraceae</taxon>
        <taxon>Asticcacaulis</taxon>
    </lineage>
</organism>
<evidence type="ECO:0000259" key="6">
    <source>
        <dbReference type="PROSITE" id="PS51671"/>
    </source>
</evidence>
<dbReference type="NCBIfam" id="NF005600">
    <property type="entry name" value="PRK07334.1"/>
    <property type="match status" value="1"/>
</dbReference>
<gene>
    <name evidence="7" type="ORF">PQU92_07455</name>
</gene>
<dbReference type="SUPFAM" id="SSF55021">
    <property type="entry name" value="ACT-like"/>
    <property type="match status" value="1"/>
</dbReference>
<keyword evidence="3" id="KW-0663">Pyridoxal phosphate</keyword>
<accession>A0ABT5HT24</accession>
<dbReference type="InterPro" id="IPR036052">
    <property type="entry name" value="TrpB-like_PALP_sf"/>
</dbReference>
<keyword evidence="4 7" id="KW-0456">Lyase</keyword>
<dbReference type="InterPro" id="IPR050147">
    <property type="entry name" value="Ser/Thr_Dehydratase"/>
</dbReference>
<comment type="similarity">
    <text evidence="2">Belongs to the serine/threonine dehydratase family.</text>
</comment>
<name>A0ABT5HT24_9CAUL</name>
<dbReference type="PANTHER" id="PTHR48078">
    <property type="entry name" value="THREONINE DEHYDRATASE, MITOCHONDRIAL-RELATED"/>
    <property type="match status" value="1"/>
</dbReference>
<dbReference type="Gene3D" id="3.40.50.1100">
    <property type="match status" value="2"/>
</dbReference>
<dbReference type="EC" id="4.3.1.19" evidence="7"/>
<proteinExistence type="inferred from homology"/>
<comment type="catalytic activity">
    <reaction evidence="5">
        <text>L-serine = pyruvate + NH4(+)</text>
        <dbReference type="Rhea" id="RHEA:19169"/>
        <dbReference type="ChEBI" id="CHEBI:15361"/>
        <dbReference type="ChEBI" id="CHEBI:28938"/>
        <dbReference type="ChEBI" id="CHEBI:33384"/>
        <dbReference type="EC" id="4.3.1.17"/>
    </reaction>
</comment>
<dbReference type="SUPFAM" id="SSF53686">
    <property type="entry name" value="Tryptophan synthase beta subunit-like PLP-dependent enzymes"/>
    <property type="match status" value="1"/>
</dbReference>
<dbReference type="Gene3D" id="3.30.70.260">
    <property type="match status" value="1"/>
</dbReference>
<keyword evidence="8" id="KW-1185">Reference proteome</keyword>
<evidence type="ECO:0000256" key="1">
    <source>
        <dbReference type="ARBA" id="ARBA00001933"/>
    </source>
</evidence>
<dbReference type="CDD" id="cd01562">
    <property type="entry name" value="Thr-dehyd"/>
    <property type="match status" value="1"/>
</dbReference>
<evidence type="ECO:0000256" key="2">
    <source>
        <dbReference type="ARBA" id="ARBA00010869"/>
    </source>
</evidence>
<comment type="caution">
    <text evidence="7">The sequence shown here is derived from an EMBL/GenBank/DDBJ whole genome shotgun (WGS) entry which is preliminary data.</text>
</comment>
<dbReference type="EMBL" id="JAQQKX010000004">
    <property type="protein sequence ID" value="MDC7683108.1"/>
    <property type="molecule type" value="Genomic_DNA"/>
</dbReference>
<dbReference type="CDD" id="cd04886">
    <property type="entry name" value="ACT_ThrD-II-like"/>
    <property type="match status" value="1"/>
</dbReference>
<evidence type="ECO:0000256" key="4">
    <source>
        <dbReference type="ARBA" id="ARBA00023239"/>
    </source>
</evidence>
<comment type="cofactor">
    <cofactor evidence="1">
        <name>pyridoxal 5'-phosphate</name>
        <dbReference type="ChEBI" id="CHEBI:597326"/>
    </cofactor>
</comment>
<evidence type="ECO:0000313" key="7">
    <source>
        <dbReference type="EMBL" id="MDC7683108.1"/>
    </source>
</evidence>
<dbReference type="InterPro" id="IPR001926">
    <property type="entry name" value="TrpB-like_PALP"/>
</dbReference>
<protein>
    <submittedName>
        <fullName evidence="7">Threonine ammonia-lyase</fullName>
        <ecNumber evidence="7">4.3.1.19</ecNumber>
    </submittedName>
</protein>
<evidence type="ECO:0000313" key="8">
    <source>
        <dbReference type="Proteomes" id="UP001214854"/>
    </source>
</evidence>
<dbReference type="GO" id="GO:0004794">
    <property type="term" value="F:threonine deaminase activity"/>
    <property type="evidence" value="ECO:0007669"/>
    <property type="project" value="UniProtKB-EC"/>
</dbReference>
<dbReference type="InterPro" id="IPR002912">
    <property type="entry name" value="ACT_dom"/>
</dbReference>
<dbReference type="InterPro" id="IPR045865">
    <property type="entry name" value="ACT-like_dom_sf"/>
</dbReference>
<dbReference type="PANTHER" id="PTHR48078:SF6">
    <property type="entry name" value="L-THREONINE DEHYDRATASE CATABOLIC TDCB"/>
    <property type="match status" value="1"/>
</dbReference>
<dbReference type="NCBIfam" id="TIGR01127">
    <property type="entry name" value="ilvA_1Cterm"/>
    <property type="match status" value="1"/>
</dbReference>
<feature type="domain" description="ACT" evidence="6">
    <location>
        <begin position="335"/>
        <end position="409"/>
    </location>
</feature>
<dbReference type="RefSeq" id="WP_272747595.1">
    <property type="nucleotide sequence ID" value="NZ_JAQQKX010000004.1"/>
</dbReference>
<sequence>MSFQENAETMSVSLQNIQDAAERISGHVLNTPCAYSQKLSAMTRAQLWIKYENQQYTSAFKERGALNKLMTLSEDERARGVYAASAGNHAQGIAYHATRLGIPATIVMPHGTPFVKVQKTQGFGARVVIEGANFDESSAYAQRVCEEAGAVYIHPFNDYDVMAGQGTVALEMLDAVPDLDVLIVPIGGGGLVAGMAVAAKALKPWIKVIGVEASMYPSFAAKRRGLNTPSGGSTIAEGIAVKEVGNLSYDVANPLVDDVLVIDEADFERAIAAYVNIEKTVAEGAGAAGLAAVMRYPEKFEGQKVGLILCGGNIDMRLLASVLQRELVREKRLVTYRILGDDRPGMLTLMADVISRKGGNIVDVAHNRLVLDVPAKGAEFDILVETQDARHAHEISEALRATGYALRMD</sequence>
<evidence type="ECO:0000256" key="3">
    <source>
        <dbReference type="ARBA" id="ARBA00022898"/>
    </source>
</evidence>
<dbReference type="InterPro" id="IPR044561">
    <property type="entry name" value="ACT_ThrD-II-like"/>
</dbReference>
<reference evidence="7 8" key="1">
    <citation type="submission" date="2023-01" db="EMBL/GenBank/DDBJ databases">
        <title>Novel species of the genus Asticcacaulis isolated from rivers.</title>
        <authorList>
            <person name="Lu H."/>
        </authorList>
    </citation>
    <scope>NUCLEOTIDE SEQUENCE [LARGE SCALE GENOMIC DNA]</scope>
    <source>
        <strain evidence="7 8">BYS171W</strain>
    </source>
</reference>